<feature type="transmembrane region" description="Helical" evidence="2">
    <location>
        <begin position="424"/>
        <end position="444"/>
    </location>
</feature>
<reference evidence="3 4" key="1">
    <citation type="submission" date="2024-02" db="EMBL/GenBank/DDBJ databases">
        <title>A novel Gemmatimonadota bacterium.</title>
        <authorList>
            <person name="Du Z.-J."/>
            <person name="Ye Y.-Q."/>
        </authorList>
    </citation>
    <scope>NUCLEOTIDE SEQUENCE [LARGE SCALE GENOMIC DNA]</scope>
    <source>
        <strain evidence="3 4">DH-20</strain>
    </source>
</reference>
<keyword evidence="2" id="KW-0812">Transmembrane</keyword>
<feature type="region of interest" description="Disordered" evidence="1">
    <location>
        <begin position="234"/>
        <end position="262"/>
    </location>
</feature>
<evidence type="ECO:0000256" key="1">
    <source>
        <dbReference type="SAM" id="MobiDB-lite"/>
    </source>
</evidence>
<name>A0ABU9E634_9BACT</name>
<feature type="transmembrane region" description="Helical" evidence="2">
    <location>
        <begin position="139"/>
        <end position="159"/>
    </location>
</feature>
<gene>
    <name evidence="3" type="ORF">WI372_04225</name>
</gene>
<organism evidence="3 4">
    <name type="scientific">Gaopeijia maritima</name>
    <dbReference type="NCBI Taxonomy" id="3119007"/>
    <lineage>
        <taxon>Bacteria</taxon>
        <taxon>Pseudomonadati</taxon>
        <taxon>Gemmatimonadota</taxon>
        <taxon>Longimicrobiia</taxon>
        <taxon>Gaopeijiales</taxon>
        <taxon>Gaopeijiaceae</taxon>
        <taxon>Gaopeijia</taxon>
    </lineage>
</organism>
<feature type="transmembrane region" description="Helical" evidence="2">
    <location>
        <begin position="190"/>
        <end position="223"/>
    </location>
</feature>
<evidence type="ECO:0000313" key="3">
    <source>
        <dbReference type="EMBL" id="MEK9500172.1"/>
    </source>
</evidence>
<dbReference type="InterPro" id="IPR018580">
    <property type="entry name" value="Uncharacterised_YfhO"/>
</dbReference>
<feature type="transmembrane region" description="Helical" evidence="2">
    <location>
        <begin position="511"/>
        <end position="530"/>
    </location>
</feature>
<feature type="transmembrane region" description="Helical" evidence="2">
    <location>
        <begin position="20"/>
        <end position="41"/>
    </location>
</feature>
<feature type="transmembrane region" description="Helical" evidence="2">
    <location>
        <begin position="272"/>
        <end position="294"/>
    </location>
</feature>
<proteinExistence type="predicted"/>
<feature type="transmembrane region" description="Helical" evidence="2">
    <location>
        <begin position="166"/>
        <end position="184"/>
    </location>
</feature>
<feature type="transmembrane region" description="Helical" evidence="2">
    <location>
        <begin position="537"/>
        <end position="556"/>
    </location>
</feature>
<dbReference type="Proteomes" id="UP001484239">
    <property type="component" value="Unassembled WGS sequence"/>
</dbReference>
<feature type="transmembrane region" description="Helical" evidence="2">
    <location>
        <begin position="365"/>
        <end position="381"/>
    </location>
</feature>
<dbReference type="RefSeq" id="WP_405286372.1">
    <property type="nucleotide sequence ID" value="NZ_JBBHLI010000002.1"/>
</dbReference>
<dbReference type="PANTHER" id="PTHR38454:SF1">
    <property type="entry name" value="INTEGRAL MEMBRANE PROTEIN"/>
    <property type="match status" value="1"/>
</dbReference>
<keyword evidence="2" id="KW-1133">Transmembrane helix</keyword>
<feature type="transmembrane region" description="Helical" evidence="2">
    <location>
        <begin position="465"/>
        <end position="491"/>
    </location>
</feature>
<sequence length="872" mass="92228">MRNVADPSGPLDRAPEHLALPAWLPPVVYAVVTLVLFRAFAFSDAMLFGSDTQGLGYMARAFYAEALKSGDFPLWNPIILGGTPFLESLAGGDSLYPPSMLLLLLLEPYRALGWKLALHLWIAGMAMFGWSRALGASRAASFVAGLGYMVAPFFVSLAWPAHDGKMFVTALTPLLFWAVESWFARGRLGALAGIGAVVALAILTTHFQMAYFLFGAVGAYALFRAVQQMRLAKDAAEDGSPEGNGAAEPGGERPTRTAGTPPRAMASPWMRFAVFVGASVVGAGAAGVQLLPALDYIGDASRRSQTTTQATPEENRAYAASWGMHPEEAVSSLFVPEFAGASTNEGSWTDGTYWGRNAFKLNSEYIGLALLLLAIVGFFGGRRRGVRIFMAAMGGVALLYTLQTWTPVWGLFYALVPGLKLFRAPSMVIFLSGFAVATLAAFGVDRALSWTVARRSDEGKNAGKVLVGAAVLLGLGMLAAQGGVLFDLWTAVFYGDMPPGKLQALQAATPFIARGFLLATLVALAVGGILHAGAKGWLQPSGVIGLLAVLVVFDGGRVSDRFLSTTDFDAFAVRGPVEDFLLERQSADEPFRVLDLGGAQALGGDVRMGVWGLHLAGGHHPNDLRRYRELTGMVGGGTPDNLFAYPNVSKVLNVRFAVWFAARFGPMEGQGLTGLAEAEAVTGTRMQDGQPYEVVYELPTLDRARLVAAAEIVDDDASVQRVIDPTFDPSTTAVLAPSDESAAVVAGLGGGIPTGEVEWLEQGTDRSRLRVTSDRAALLVVSENWYPTWHATVDGSDAPVLRAYHTLQAVPVPAGEHEVVLEVRTDGPVKTGLLLSGVCWLLLAGLAGAGRMGAGRRSSASVDAPSDAASGA</sequence>
<dbReference type="PANTHER" id="PTHR38454">
    <property type="entry name" value="INTEGRAL MEMBRANE PROTEIN-RELATED"/>
    <property type="match status" value="1"/>
</dbReference>
<evidence type="ECO:0008006" key="5">
    <source>
        <dbReference type="Google" id="ProtNLM"/>
    </source>
</evidence>
<dbReference type="EMBL" id="JBBHLI010000002">
    <property type="protein sequence ID" value="MEK9500172.1"/>
    <property type="molecule type" value="Genomic_DNA"/>
</dbReference>
<keyword evidence="4" id="KW-1185">Reference proteome</keyword>
<keyword evidence="2" id="KW-0472">Membrane</keyword>
<evidence type="ECO:0000256" key="2">
    <source>
        <dbReference type="SAM" id="Phobius"/>
    </source>
</evidence>
<protein>
    <recommendedName>
        <fullName evidence="5">YfhO family protein</fullName>
    </recommendedName>
</protein>
<accession>A0ABU9E634</accession>
<feature type="transmembrane region" description="Helical" evidence="2">
    <location>
        <begin position="388"/>
        <end position="412"/>
    </location>
</feature>
<evidence type="ECO:0000313" key="4">
    <source>
        <dbReference type="Proteomes" id="UP001484239"/>
    </source>
</evidence>
<comment type="caution">
    <text evidence="3">The sequence shown here is derived from an EMBL/GenBank/DDBJ whole genome shotgun (WGS) entry which is preliminary data.</text>
</comment>